<gene>
    <name evidence="1" type="ORF">L2E82_16074</name>
</gene>
<reference evidence="1 2" key="2">
    <citation type="journal article" date="2022" name="Mol. Ecol. Resour.">
        <title>The genomes of chicory, endive, great burdock and yacon provide insights into Asteraceae paleo-polyploidization history and plant inulin production.</title>
        <authorList>
            <person name="Fan W."/>
            <person name="Wang S."/>
            <person name="Wang H."/>
            <person name="Wang A."/>
            <person name="Jiang F."/>
            <person name="Liu H."/>
            <person name="Zhao H."/>
            <person name="Xu D."/>
            <person name="Zhang Y."/>
        </authorList>
    </citation>
    <scope>NUCLEOTIDE SEQUENCE [LARGE SCALE GENOMIC DNA]</scope>
    <source>
        <strain evidence="2">cv. Punajuju</strain>
        <tissue evidence="1">Leaves</tissue>
    </source>
</reference>
<evidence type="ECO:0000313" key="2">
    <source>
        <dbReference type="Proteomes" id="UP001055811"/>
    </source>
</evidence>
<accession>A0ACB9F503</accession>
<dbReference type="EMBL" id="CM042011">
    <property type="protein sequence ID" value="KAI3766026.1"/>
    <property type="molecule type" value="Genomic_DNA"/>
</dbReference>
<evidence type="ECO:0000313" key="1">
    <source>
        <dbReference type="EMBL" id="KAI3766026.1"/>
    </source>
</evidence>
<sequence length="75" mass="8597">MSLFNFSSQREITQSIGGDQHQRQAVYQMQANDTFLFPAINVNDSVTKSKQLHRGERQFLSEPPNLLCGCRVLLR</sequence>
<name>A0ACB9F503_CICIN</name>
<organism evidence="1 2">
    <name type="scientific">Cichorium intybus</name>
    <name type="common">Chicory</name>
    <dbReference type="NCBI Taxonomy" id="13427"/>
    <lineage>
        <taxon>Eukaryota</taxon>
        <taxon>Viridiplantae</taxon>
        <taxon>Streptophyta</taxon>
        <taxon>Embryophyta</taxon>
        <taxon>Tracheophyta</taxon>
        <taxon>Spermatophyta</taxon>
        <taxon>Magnoliopsida</taxon>
        <taxon>eudicotyledons</taxon>
        <taxon>Gunneridae</taxon>
        <taxon>Pentapetalae</taxon>
        <taxon>asterids</taxon>
        <taxon>campanulids</taxon>
        <taxon>Asterales</taxon>
        <taxon>Asteraceae</taxon>
        <taxon>Cichorioideae</taxon>
        <taxon>Cichorieae</taxon>
        <taxon>Cichoriinae</taxon>
        <taxon>Cichorium</taxon>
    </lineage>
</organism>
<dbReference type="Proteomes" id="UP001055811">
    <property type="component" value="Linkage Group LG03"/>
</dbReference>
<reference evidence="2" key="1">
    <citation type="journal article" date="2022" name="Mol. Ecol. Resour.">
        <title>The genomes of chicory, endive, great burdock and yacon provide insights into Asteraceae palaeo-polyploidization history and plant inulin production.</title>
        <authorList>
            <person name="Fan W."/>
            <person name="Wang S."/>
            <person name="Wang H."/>
            <person name="Wang A."/>
            <person name="Jiang F."/>
            <person name="Liu H."/>
            <person name="Zhao H."/>
            <person name="Xu D."/>
            <person name="Zhang Y."/>
        </authorList>
    </citation>
    <scope>NUCLEOTIDE SEQUENCE [LARGE SCALE GENOMIC DNA]</scope>
    <source>
        <strain evidence="2">cv. Punajuju</strain>
    </source>
</reference>
<proteinExistence type="predicted"/>
<protein>
    <submittedName>
        <fullName evidence="1">Uncharacterized protein</fullName>
    </submittedName>
</protein>
<comment type="caution">
    <text evidence="1">The sequence shown here is derived from an EMBL/GenBank/DDBJ whole genome shotgun (WGS) entry which is preliminary data.</text>
</comment>
<keyword evidence="2" id="KW-1185">Reference proteome</keyword>